<dbReference type="Gene3D" id="3.20.20.140">
    <property type="entry name" value="Metal-dependent hydrolases"/>
    <property type="match status" value="1"/>
</dbReference>
<feature type="domain" description="Amidohydrolase-related" evidence="2">
    <location>
        <begin position="121"/>
        <end position="357"/>
    </location>
</feature>
<name>A0A9E8NAY8_9BACT</name>
<dbReference type="GO" id="GO:0019748">
    <property type="term" value="P:secondary metabolic process"/>
    <property type="evidence" value="ECO:0007669"/>
    <property type="project" value="TreeGrafter"/>
</dbReference>
<dbReference type="GO" id="GO:0016831">
    <property type="term" value="F:carboxy-lyase activity"/>
    <property type="evidence" value="ECO:0007669"/>
    <property type="project" value="InterPro"/>
</dbReference>
<evidence type="ECO:0000313" key="3">
    <source>
        <dbReference type="EMBL" id="WAC13285.1"/>
    </source>
</evidence>
<accession>A0A9E8NAY8</accession>
<dbReference type="GO" id="GO:0016787">
    <property type="term" value="F:hydrolase activity"/>
    <property type="evidence" value="ECO:0007669"/>
    <property type="project" value="InterPro"/>
</dbReference>
<proteinExistence type="predicted"/>
<evidence type="ECO:0000313" key="4">
    <source>
        <dbReference type="Proteomes" id="UP001164653"/>
    </source>
</evidence>
<dbReference type="InterPro" id="IPR032465">
    <property type="entry name" value="ACMSD"/>
</dbReference>
<dbReference type="SUPFAM" id="SSF51556">
    <property type="entry name" value="Metallo-dependent hydrolases"/>
    <property type="match status" value="1"/>
</dbReference>
<dbReference type="Proteomes" id="UP001164653">
    <property type="component" value="Chromosome"/>
</dbReference>
<protein>
    <submittedName>
        <fullName evidence="3">Amidohydrolase family protein</fullName>
    </submittedName>
</protein>
<dbReference type="PANTHER" id="PTHR21240">
    <property type="entry name" value="2-AMINO-3-CARBOXYLMUCONATE-6-SEMIALDEHYDE DECARBOXYLASE"/>
    <property type="match status" value="1"/>
</dbReference>
<evidence type="ECO:0000256" key="1">
    <source>
        <dbReference type="ARBA" id="ARBA00023239"/>
    </source>
</evidence>
<gene>
    <name evidence="3" type="ORF">ON006_04830</name>
</gene>
<dbReference type="KEGG" id="dpf:ON006_04830"/>
<reference evidence="3" key="1">
    <citation type="submission" date="2022-11" db="EMBL/GenBank/DDBJ databases">
        <title>Dyadobacter pollutisoli sp. nov., isolated from plastic dumped soil.</title>
        <authorList>
            <person name="Kim J.M."/>
            <person name="Kim K.R."/>
            <person name="Lee J.K."/>
            <person name="Hao L."/>
            <person name="Jeon C.O."/>
        </authorList>
    </citation>
    <scope>NUCLEOTIDE SEQUENCE</scope>
    <source>
        <strain evidence="3">U1</strain>
    </source>
</reference>
<dbReference type="InterPro" id="IPR006680">
    <property type="entry name" value="Amidohydro-rel"/>
</dbReference>
<dbReference type="GO" id="GO:0005737">
    <property type="term" value="C:cytoplasm"/>
    <property type="evidence" value="ECO:0007669"/>
    <property type="project" value="TreeGrafter"/>
</dbReference>
<dbReference type="Pfam" id="PF04909">
    <property type="entry name" value="Amidohydro_2"/>
    <property type="match status" value="1"/>
</dbReference>
<sequence length="360" mass="41056">MLKFLGYTLLFIISIGICPAQRADSLLLKNYRPHSIYKIPVTKITKASHPVIDMHAHQGNVKTDAELKEWVKRMDRFGIEKTIILTMLTGAGFDSVYKAYAPYGERFELWCGFDYTGYNKPGWSQKAVKELERCAKLGAKGVGELGDKGLGEVFSKPVAAHGMHIDDQRMKPLFEKCGQLKLPVNVHVAEPMWMYEPADSTNDGLMNAFEWRVDQSKPGFLGHGALIRTLENVVRDNPGTTFIACHLANCEYDLTILGRLLSQYQNLYADFAARYAEIAPIPRYMHQFFEKYQDKLLYGTDMQATDYMYETTFRVLETKDEHFYAIDLTGYHWPLQGFGLSDAVLKKIYKTNAAQILSRK</sequence>
<keyword evidence="1" id="KW-0456">Lyase</keyword>
<dbReference type="RefSeq" id="WP_244819602.1">
    <property type="nucleotide sequence ID" value="NZ_CP112998.1"/>
</dbReference>
<organism evidence="3 4">
    <name type="scientific">Dyadobacter pollutisoli</name>
    <dbReference type="NCBI Taxonomy" id="2910158"/>
    <lineage>
        <taxon>Bacteria</taxon>
        <taxon>Pseudomonadati</taxon>
        <taxon>Bacteroidota</taxon>
        <taxon>Cytophagia</taxon>
        <taxon>Cytophagales</taxon>
        <taxon>Spirosomataceae</taxon>
        <taxon>Dyadobacter</taxon>
    </lineage>
</organism>
<dbReference type="EMBL" id="CP112998">
    <property type="protein sequence ID" value="WAC13285.1"/>
    <property type="molecule type" value="Genomic_DNA"/>
</dbReference>
<evidence type="ECO:0000259" key="2">
    <source>
        <dbReference type="Pfam" id="PF04909"/>
    </source>
</evidence>
<dbReference type="InterPro" id="IPR032466">
    <property type="entry name" value="Metal_Hydrolase"/>
</dbReference>
<dbReference type="AlphaFoldDB" id="A0A9E8NAY8"/>
<dbReference type="PANTHER" id="PTHR21240:SF28">
    <property type="entry name" value="ISO-OROTATE DECARBOXYLASE (EUROFUNG)"/>
    <property type="match status" value="1"/>
</dbReference>
<keyword evidence="4" id="KW-1185">Reference proteome</keyword>